<reference evidence="1" key="1">
    <citation type="submission" date="2020-08" db="EMBL/GenBank/DDBJ databases">
        <title>Multicomponent nature underlies the extraordinary mechanical properties of spider dragline silk.</title>
        <authorList>
            <person name="Kono N."/>
            <person name="Nakamura H."/>
            <person name="Mori M."/>
            <person name="Yoshida Y."/>
            <person name="Ohtoshi R."/>
            <person name="Malay A.D."/>
            <person name="Moran D.A.P."/>
            <person name="Tomita M."/>
            <person name="Numata K."/>
            <person name="Arakawa K."/>
        </authorList>
    </citation>
    <scope>NUCLEOTIDE SEQUENCE</scope>
</reference>
<dbReference type="EMBL" id="BMAW01004203">
    <property type="protein sequence ID" value="GFS87531.1"/>
    <property type="molecule type" value="Genomic_DNA"/>
</dbReference>
<comment type="caution">
    <text evidence="1">The sequence shown here is derived from an EMBL/GenBank/DDBJ whole genome shotgun (WGS) entry which is preliminary data.</text>
</comment>
<protein>
    <submittedName>
        <fullName evidence="1">Uncharacterized protein</fullName>
    </submittedName>
</protein>
<evidence type="ECO:0000313" key="2">
    <source>
        <dbReference type="Proteomes" id="UP000887013"/>
    </source>
</evidence>
<sequence>MKILHRRVLTSDLSSHSQLSVDRTDGKRNKSLSLDDECERFSLYLSPPFSSLKFLFRTLPRTQTKRGTLGLFKNARSPLPLGVEGGEGEVGGEENRDFPFLTPVLHL</sequence>
<gene>
    <name evidence="1" type="ORF">NPIL_118971</name>
</gene>
<accession>A0A8X6T8G6</accession>
<name>A0A8X6T8G6_NEPPI</name>
<keyword evidence="2" id="KW-1185">Reference proteome</keyword>
<proteinExistence type="predicted"/>
<dbReference type="AlphaFoldDB" id="A0A8X6T8G6"/>
<dbReference type="Proteomes" id="UP000887013">
    <property type="component" value="Unassembled WGS sequence"/>
</dbReference>
<organism evidence="1 2">
    <name type="scientific">Nephila pilipes</name>
    <name type="common">Giant wood spider</name>
    <name type="synonym">Nephila maculata</name>
    <dbReference type="NCBI Taxonomy" id="299642"/>
    <lineage>
        <taxon>Eukaryota</taxon>
        <taxon>Metazoa</taxon>
        <taxon>Ecdysozoa</taxon>
        <taxon>Arthropoda</taxon>
        <taxon>Chelicerata</taxon>
        <taxon>Arachnida</taxon>
        <taxon>Araneae</taxon>
        <taxon>Araneomorphae</taxon>
        <taxon>Entelegynae</taxon>
        <taxon>Araneoidea</taxon>
        <taxon>Nephilidae</taxon>
        <taxon>Nephila</taxon>
    </lineage>
</organism>
<evidence type="ECO:0000313" key="1">
    <source>
        <dbReference type="EMBL" id="GFS87531.1"/>
    </source>
</evidence>